<proteinExistence type="predicted"/>
<dbReference type="Proteomes" id="UP001066276">
    <property type="component" value="Chromosome 6"/>
</dbReference>
<organism evidence="1 2">
    <name type="scientific">Pleurodeles waltl</name>
    <name type="common">Iberian ribbed newt</name>
    <dbReference type="NCBI Taxonomy" id="8319"/>
    <lineage>
        <taxon>Eukaryota</taxon>
        <taxon>Metazoa</taxon>
        <taxon>Chordata</taxon>
        <taxon>Craniata</taxon>
        <taxon>Vertebrata</taxon>
        <taxon>Euteleostomi</taxon>
        <taxon>Amphibia</taxon>
        <taxon>Batrachia</taxon>
        <taxon>Caudata</taxon>
        <taxon>Salamandroidea</taxon>
        <taxon>Salamandridae</taxon>
        <taxon>Pleurodelinae</taxon>
        <taxon>Pleurodeles</taxon>
    </lineage>
</organism>
<dbReference type="EMBL" id="JANPWB010000010">
    <property type="protein sequence ID" value="KAJ1136784.1"/>
    <property type="molecule type" value="Genomic_DNA"/>
</dbReference>
<reference evidence="1" key="1">
    <citation type="journal article" date="2022" name="bioRxiv">
        <title>Sequencing and chromosome-scale assembly of the giantPleurodeles waltlgenome.</title>
        <authorList>
            <person name="Brown T."/>
            <person name="Elewa A."/>
            <person name="Iarovenko S."/>
            <person name="Subramanian E."/>
            <person name="Araus A.J."/>
            <person name="Petzold A."/>
            <person name="Susuki M."/>
            <person name="Suzuki K.-i.T."/>
            <person name="Hayashi T."/>
            <person name="Toyoda A."/>
            <person name="Oliveira C."/>
            <person name="Osipova E."/>
            <person name="Leigh N.D."/>
            <person name="Simon A."/>
            <person name="Yun M.H."/>
        </authorList>
    </citation>
    <scope>NUCLEOTIDE SEQUENCE</scope>
    <source>
        <strain evidence="1">20211129_DDA</strain>
        <tissue evidence="1">Liver</tissue>
    </source>
</reference>
<dbReference type="AlphaFoldDB" id="A0AAV7Q937"/>
<comment type="caution">
    <text evidence="1">The sequence shown here is derived from an EMBL/GenBank/DDBJ whole genome shotgun (WGS) entry which is preliminary data.</text>
</comment>
<evidence type="ECO:0000313" key="2">
    <source>
        <dbReference type="Proteomes" id="UP001066276"/>
    </source>
</evidence>
<sequence>MDRAAPASEDATPPPDRAFPIKARCGPPCCRFRGSSILASSRCVVEASGEFMVLFTAVACPPPPLRVRSGSELPN</sequence>
<accession>A0AAV7Q937</accession>
<name>A0AAV7Q937_PLEWA</name>
<keyword evidence="2" id="KW-1185">Reference proteome</keyword>
<evidence type="ECO:0000313" key="1">
    <source>
        <dbReference type="EMBL" id="KAJ1136784.1"/>
    </source>
</evidence>
<gene>
    <name evidence="1" type="ORF">NDU88_003198</name>
</gene>
<protein>
    <submittedName>
        <fullName evidence="1">Uncharacterized protein</fullName>
    </submittedName>
</protein>